<evidence type="ECO:0000256" key="1">
    <source>
        <dbReference type="ARBA" id="ARBA00010097"/>
    </source>
</evidence>
<reference evidence="10 11" key="1">
    <citation type="submission" date="2017-06" db="EMBL/GenBank/DDBJ databases">
        <title>A platform for efficient transgenesis in Macrostomum lignano, a flatworm model organism for stem cell research.</title>
        <authorList>
            <person name="Berezikov E."/>
        </authorList>
    </citation>
    <scope>NUCLEOTIDE SEQUENCE [LARGE SCALE GENOMIC DNA]</scope>
    <source>
        <strain evidence="10">DV1</strain>
        <tissue evidence="10">Whole organism</tissue>
    </source>
</reference>
<dbReference type="InterPro" id="IPR001005">
    <property type="entry name" value="SANT/Myb"/>
</dbReference>
<dbReference type="InterPro" id="IPR017884">
    <property type="entry name" value="SANT_dom"/>
</dbReference>
<dbReference type="GO" id="GO:0000785">
    <property type="term" value="C:chromatin"/>
    <property type="evidence" value="ECO:0007669"/>
    <property type="project" value="TreeGrafter"/>
</dbReference>
<dbReference type="InterPro" id="IPR009057">
    <property type="entry name" value="Homeodomain-like_sf"/>
</dbReference>
<feature type="region of interest" description="Disordered" evidence="8">
    <location>
        <begin position="531"/>
        <end position="662"/>
    </location>
</feature>
<keyword evidence="2" id="KW-0479">Metal-binding</keyword>
<dbReference type="GO" id="GO:0008270">
    <property type="term" value="F:zinc ion binding"/>
    <property type="evidence" value="ECO:0007669"/>
    <property type="project" value="UniProtKB-KW"/>
</dbReference>
<evidence type="ECO:0000259" key="9">
    <source>
        <dbReference type="PROSITE" id="PS51293"/>
    </source>
</evidence>
<keyword evidence="6" id="KW-0539">Nucleus</keyword>
<keyword evidence="3" id="KW-0863">Zinc-finger</keyword>
<dbReference type="InterPro" id="IPR051571">
    <property type="entry name" value="N-CoR_corepressor"/>
</dbReference>
<dbReference type="PANTHER" id="PTHR13992">
    <property type="entry name" value="NUCLEAR RECEPTOR CO-REPRESSOR RELATED NCOR"/>
    <property type="match status" value="1"/>
</dbReference>
<dbReference type="AlphaFoldDB" id="A0A267G8V7"/>
<dbReference type="Gene3D" id="1.10.10.60">
    <property type="entry name" value="Homeodomain-like"/>
    <property type="match status" value="1"/>
</dbReference>
<dbReference type="GO" id="GO:0005654">
    <property type="term" value="C:nucleoplasm"/>
    <property type="evidence" value="ECO:0007669"/>
    <property type="project" value="UniProtKB-ARBA"/>
</dbReference>
<feature type="region of interest" description="Disordered" evidence="8">
    <location>
        <begin position="44"/>
        <end position="134"/>
    </location>
</feature>
<evidence type="ECO:0000313" key="11">
    <source>
        <dbReference type="Proteomes" id="UP000215902"/>
    </source>
</evidence>
<feature type="compositionally biased region" description="Basic residues" evidence="8">
    <location>
        <begin position="605"/>
        <end position="620"/>
    </location>
</feature>
<dbReference type="SMART" id="SM00717">
    <property type="entry name" value="SANT"/>
    <property type="match status" value="1"/>
</dbReference>
<evidence type="ECO:0000313" key="10">
    <source>
        <dbReference type="EMBL" id="PAA81847.1"/>
    </source>
</evidence>
<dbReference type="GO" id="GO:0006357">
    <property type="term" value="P:regulation of transcription by RNA polymerase II"/>
    <property type="evidence" value="ECO:0007669"/>
    <property type="project" value="TreeGrafter"/>
</dbReference>
<evidence type="ECO:0000256" key="7">
    <source>
        <dbReference type="SAM" id="Coils"/>
    </source>
</evidence>
<keyword evidence="4" id="KW-0862">Zinc</keyword>
<gene>
    <name evidence="10" type="ORF">BOX15_Mlig003806g1</name>
</gene>
<evidence type="ECO:0000256" key="5">
    <source>
        <dbReference type="ARBA" id="ARBA00023125"/>
    </source>
</evidence>
<evidence type="ECO:0000256" key="4">
    <source>
        <dbReference type="ARBA" id="ARBA00022833"/>
    </source>
</evidence>
<dbReference type="STRING" id="282301.A0A267G8V7"/>
<sequence length="662" mass="75227">MGTENSKVMHHSQHHPEAAGAAGGAAPPVVTTAGAVAALHGVSASAAHHHHHHPPPPPQQQHHPPPPPPSQPLPSGARPSTLHVKGPPAQQQHHHHHHPAAMGAAAASSTSGTVPGYATTMITPDTPKKDRVPDPYRYAMDRRQSDKPRIQLIQQRHDPPGAGRQKGELYHPQVEAISPAPEDARNEQKLQKEKNDVGQKLINIESEIKSTVDQLAAKTSELEKLQLKARQGETEEGRRREEEELAQRLVNPFAAVLADNRRKARDSHRQIAETAGRGLLDRPDRGGPDSFFRVLPLYNQPSDVPAIRDQELRHQEFKPRLIHHIRRLVLANAHRERHLRENYDQLQRQWTRRLERLGNSAKRKQRDAKSRDYFEKYFPEVRKSREEKERMERFYAQPAARSEAEVNEMVDTIKNAREEEERMKSLAVLPPMLLPPWERRRLVANSNGLVRGDPVQLWNADQDLSFRWLPHERATFKEKFLLYGKNFGAIAAFLENKSVPDCVQFYYLTKKKEAYKQLYKKHNIRRRKVIEANRTGGGASSAAPRLLLPPPRQIPLSPFRMPTGPIRSRQSHRSPASRSRHLRLRLPCRRRHSSSSSSSRLSSKQNRRRIRHRRIGRRCGRPAPAASPPVRWLQQRLSIRHPLPPQPPLPRHLAATAVSAAG</sequence>
<name>A0A267G8V7_9PLAT</name>
<dbReference type="PROSITE" id="PS51293">
    <property type="entry name" value="SANT"/>
    <property type="match status" value="1"/>
</dbReference>
<feature type="domain" description="SANT" evidence="9">
    <location>
        <begin position="463"/>
        <end position="514"/>
    </location>
</feature>
<dbReference type="GO" id="GO:0003677">
    <property type="term" value="F:DNA binding"/>
    <property type="evidence" value="ECO:0007669"/>
    <property type="project" value="UniProtKB-KW"/>
</dbReference>
<feature type="coiled-coil region" evidence="7">
    <location>
        <begin position="187"/>
        <end position="235"/>
    </location>
</feature>
<proteinExistence type="inferred from homology"/>
<protein>
    <recommendedName>
        <fullName evidence="9">SANT domain-containing protein</fullName>
    </recommendedName>
</protein>
<keyword evidence="5" id="KW-0238">DNA-binding</keyword>
<feature type="coiled-coil region" evidence="7">
    <location>
        <begin position="399"/>
        <end position="426"/>
    </location>
</feature>
<accession>A0A267G8V7</accession>
<dbReference type="FunFam" id="1.10.10.60:FF:000012">
    <property type="entry name" value="Metastasis-associated 1 family, member 3"/>
    <property type="match status" value="1"/>
</dbReference>
<evidence type="ECO:0000256" key="3">
    <source>
        <dbReference type="ARBA" id="ARBA00022771"/>
    </source>
</evidence>
<organism evidence="10 11">
    <name type="scientific">Macrostomum lignano</name>
    <dbReference type="NCBI Taxonomy" id="282301"/>
    <lineage>
        <taxon>Eukaryota</taxon>
        <taxon>Metazoa</taxon>
        <taxon>Spiralia</taxon>
        <taxon>Lophotrochozoa</taxon>
        <taxon>Platyhelminthes</taxon>
        <taxon>Rhabditophora</taxon>
        <taxon>Macrostomorpha</taxon>
        <taxon>Macrostomida</taxon>
        <taxon>Macrostomidae</taxon>
        <taxon>Macrostomum</taxon>
    </lineage>
</organism>
<keyword evidence="7" id="KW-0175">Coiled coil</keyword>
<dbReference type="GO" id="GO:0032991">
    <property type="term" value="C:protein-containing complex"/>
    <property type="evidence" value="ECO:0007669"/>
    <property type="project" value="UniProtKB-ARBA"/>
</dbReference>
<feature type="compositionally biased region" description="Low complexity" evidence="8">
    <location>
        <begin position="18"/>
        <end position="27"/>
    </location>
</feature>
<keyword evidence="11" id="KW-1185">Reference proteome</keyword>
<comment type="caution">
    <text evidence="10">The sequence shown here is derived from an EMBL/GenBank/DDBJ whole genome shotgun (WGS) entry which is preliminary data.</text>
</comment>
<dbReference type="OrthoDB" id="10258692at2759"/>
<feature type="region of interest" description="Disordered" evidence="8">
    <location>
        <begin position="1"/>
        <end position="27"/>
    </location>
</feature>
<feature type="compositionally biased region" description="Low complexity" evidence="8">
    <location>
        <begin position="594"/>
        <end position="604"/>
    </location>
</feature>
<dbReference type="Proteomes" id="UP000215902">
    <property type="component" value="Unassembled WGS sequence"/>
</dbReference>
<dbReference type="PANTHER" id="PTHR13992:SF39">
    <property type="entry name" value="SMRTER, ISOFORM G"/>
    <property type="match status" value="1"/>
</dbReference>
<evidence type="ECO:0000256" key="8">
    <source>
        <dbReference type="SAM" id="MobiDB-lite"/>
    </source>
</evidence>
<evidence type="ECO:0000256" key="2">
    <source>
        <dbReference type="ARBA" id="ARBA00022723"/>
    </source>
</evidence>
<evidence type="ECO:0000256" key="6">
    <source>
        <dbReference type="ARBA" id="ARBA00023242"/>
    </source>
</evidence>
<feature type="compositionally biased region" description="Basic residues" evidence="8">
    <location>
        <begin position="578"/>
        <end position="593"/>
    </location>
</feature>
<dbReference type="SUPFAM" id="SSF46689">
    <property type="entry name" value="Homeodomain-like"/>
    <property type="match status" value="1"/>
</dbReference>
<feature type="compositionally biased region" description="Pro residues" evidence="8">
    <location>
        <begin position="55"/>
        <end position="72"/>
    </location>
</feature>
<comment type="similarity">
    <text evidence="1">Belongs to the N-CoR nuclear receptor corepressors family.</text>
</comment>
<dbReference type="EMBL" id="NIVC01000511">
    <property type="protein sequence ID" value="PAA81847.1"/>
    <property type="molecule type" value="Genomic_DNA"/>
</dbReference>